<dbReference type="InterPro" id="IPR036097">
    <property type="entry name" value="HisK_dim/P_sf"/>
</dbReference>
<evidence type="ECO:0000256" key="2">
    <source>
        <dbReference type="ARBA" id="ARBA00004370"/>
    </source>
</evidence>
<gene>
    <name evidence="14" type="ORF">GB927_025340</name>
</gene>
<dbReference type="InterPro" id="IPR050428">
    <property type="entry name" value="TCS_sensor_his_kinase"/>
</dbReference>
<dbReference type="InterPro" id="IPR005467">
    <property type="entry name" value="His_kinase_dom"/>
</dbReference>
<feature type="transmembrane region" description="Helical" evidence="11">
    <location>
        <begin position="12"/>
        <end position="34"/>
    </location>
</feature>
<evidence type="ECO:0000256" key="5">
    <source>
        <dbReference type="ARBA" id="ARBA00022679"/>
    </source>
</evidence>
<dbReference type="EMBL" id="WHSB02000012">
    <property type="protein sequence ID" value="MCQ4633389.1"/>
    <property type="molecule type" value="Genomic_DNA"/>
</dbReference>
<evidence type="ECO:0000256" key="1">
    <source>
        <dbReference type="ARBA" id="ARBA00000085"/>
    </source>
</evidence>
<keyword evidence="10 11" id="KW-0472">Membrane</keyword>
<evidence type="ECO:0000256" key="3">
    <source>
        <dbReference type="ARBA" id="ARBA00012438"/>
    </source>
</evidence>
<dbReference type="PRINTS" id="PR00344">
    <property type="entry name" value="BCTRLSENSOR"/>
</dbReference>
<comment type="catalytic activity">
    <reaction evidence="1">
        <text>ATP + protein L-histidine = ADP + protein N-phospho-L-histidine.</text>
        <dbReference type="EC" id="2.7.13.3"/>
    </reaction>
</comment>
<evidence type="ECO:0000256" key="9">
    <source>
        <dbReference type="ARBA" id="ARBA00023012"/>
    </source>
</evidence>
<keyword evidence="15" id="KW-1185">Reference proteome</keyword>
<evidence type="ECO:0000313" key="14">
    <source>
        <dbReference type="EMBL" id="MCQ4633389.1"/>
    </source>
</evidence>
<accession>A0ABT1RDY0</accession>
<dbReference type="PROSITE" id="PS50885">
    <property type="entry name" value="HAMP"/>
    <property type="match status" value="1"/>
</dbReference>
<dbReference type="Gene3D" id="3.30.565.10">
    <property type="entry name" value="Histidine kinase-like ATPase, C-terminal domain"/>
    <property type="match status" value="1"/>
</dbReference>
<proteinExistence type="predicted"/>
<dbReference type="Pfam" id="PF02518">
    <property type="entry name" value="HATPase_c"/>
    <property type="match status" value="1"/>
</dbReference>
<dbReference type="PANTHER" id="PTHR45436">
    <property type="entry name" value="SENSOR HISTIDINE KINASE YKOH"/>
    <property type="match status" value="1"/>
</dbReference>
<feature type="transmembrane region" description="Helical" evidence="11">
    <location>
        <begin position="151"/>
        <end position="176"/>
    </location>
</feature>
<dbReference type="Pfam" id="PF00672">
    <property type="entry name" value="HAMP"/>
    <property type="match status" value="1"/>
</dbReference>
<keyword evidence="4" id="KW-0597">Phosphoprotein</keyword>
<comment type="subcellular location">
    <subcellularLocation>
        <location evidence="2">Membrane</location>
    </subcellularLocation>
</comment>
<dbReference type="InterPro" id="IPR003594">
    <property type="entry name" value="HATPase_dom"/>
</dbReference>
<feature type="domain" description="Histidine kinase" evidence="12">
    <location>
        <begin position="237"/>
        <end position="450"/>
    </location>
</feature>
<keyword evidence="5" id="KW-0808">Transferase</keyword>
<dbReference type="SUPFAM" id="SSF55874">
    <property type="entry name" value="ATPase domain of HSP90 chaperone/DNA topoisomerase II/histidine kinase"/>
    <property type="match status" value="1"/>
</dbReference>
<keyword evidence="9" id="KW-0902">Two-component regulatory system</keyword>
<evidence type="ECO:0000259" key="12">
    <source>
        <dbReference type="PROSITE" id="PS50109"/>
    </source>
</evidence>
<dbReference type="InterPro" id="IPR004358">
    <property type="entry name" value="Sig_transdc_His_kin-like_C"/>
</dbReference>
<dbReference type="PROSITE" id="PS50109">
    <property type="entry name" value="HIS_KIN"/>
    <property type="match status" value="1"/>
</dbReference>
<keyword evidence="7" id="KW-0418">Kinase</keyword>
<dbReference type="EC" id="2.7.13.3" evidence="3"/>
<evidence type="ECO:0000256" key="6">
    <source>
        <dbReference type="ARBA" id="ARBA00022692"/>
    </source>
</evidence>
<keyword evidence="6 11" id="KW-0812">Transmembrane</keyword>
<evidence type="ECO:0000256" key="8">
    <source>
        <dbReference type="ARBA" id="ARBA00022989"/>
    </source>
</evidence>
<evidence type="ECO:0000256" key="4">
    <source>
        <dbReference type="ARBA" id="ARBA00022553"/>
    </source>
</evidence>
<evidence type="ECO:0000259" key="13">
    <source>
        <dbReference type="PROSITE" id="PS50885"/>
    </source>
</evidence>
<evidence type="ECO:0000313" key="15">
    <source>
        <dbReference type="Proteomes" id="UP000996601"/>
    </source>
</evidence>
<dbReference type="SUPFAM" id="SSF47384">
    <property type="entry name" value="Homodimeric domain of signal transducing histidine kinase"/>
    <property type="match status" value="1"/>
</dbReference>
<organism evidence="14 15">
    <name type="scientific">Shinella lacus</name>
    <dbReference type="NCBI Taxonomy" id="2654216"/>
    <lineage>
        <taxon>Bacteria</taxon>
        <taxon>Pseudomonadati</taxon>
        <taxon>Pseudomonadota</taxon>
        <taxon>Alphaproteobacteria</taxon>
        <taxon>Hyphomicrobiales</taxon>
        <taxon>Rhizobiaceae</taxon>
        <taxon>Shinella</taxon>
    </lineage>
</organism>
<dbReference type="SMART" id="SM00304">
    <property type="entry name" value="HAMP"/>
    <property type="match status" value="1"/>
</dbReference>
<comment type="caution">
    <text evidence="14">The sequence shown here is derived from an EMBL/GenBank/DDBJ whole genome shotgun (WGS) entry which is preliminary data.</text>
</comment>
<name>A0ABT1RDY0_9HYPH</name>
<evidence type="ECO:0000256" key="7">
    <source>
        <dbReference type="ARBA" id="ARBA00022777"/>
    </source>
</evidence>
<reference evidence="14" key="1">
    <citation type="submission" date="2021-07" db="EMBL/GenBank/DDBJ databases">
        <title>Shinella sp. nov., a novel member of the genus Shinella from water.</title>
        <authorList>
            <person name="Deng Y."/>
        </authorList>
    </citation>
    <scope>NUCLEOTIDE SEQUENCE</scope>
    <source>
        <strain evidence="14">CPCC 100929</strain>
    </source>
</reference>
<sequence>MLAGNVFKSTAVRLAIIYIALFAIAYLVANIAAYQMAVRFLDDRLNANVMERYREIASAYEARGLGGAAQMIESHGPAIRGQETMYTLRGPAGELVAGNAELADVPAGFSLLRPEDQHASTSHYKLFRGPLGENDLTVGISYRDTDELARIVLISFGWATAIILAVGMTGAAILAYRTRKRIFVLSRTAHEIGHGELSKRLPVSPRMDEIDVLSSEINVALARLELSVSTLKQVTTDVAHDLKTPIGRTFLVLEDAMESDGVGDMRGGIETALVELKSIADTFDALLRIAQIEARIRTENFTVFDLKPLVTDLYEIYEAIAVEAGYELSLSIGCGACLINGDPDLIRQLLANLLTNSMRHTPDGSKIALELSRGHRTISLGVSDNGSGIPREERKRVFDRFYRLEKSRTTTGSGLGLSLVKAIAELHGANTELLDNEPGLQVVTKFPEAENGNL</sequence>
<protein>
    <recommendedName>
        <fullName evidence="3">histidine kinase</fullName>
        <ecNumber evidence="3">2.7.13.3</ecNumber>
    </recommendedName>
</protein>
<dbReference type="SMART" id="SM00387">
    <property type="entry name" value="HATPase_c"/>
    <property type="match status" value="1"/>
</dbReference>
<dbReference type="RefSeq" id="WP_256120003.1">
    <property type="nucleotide sequence ID" value="NZ_WHSB02000012.1"/>
</dbReference>
<feature type="domain" description="HAMP" evidence="13">
    <location>
        <begin position="176"/>
        <end position="229"/>
    </location>
</feature>
<dbReference type="InterPro" id="IPR036890">
    <property type="entry name" value="HATPase_C_sf"/>
</dbReference>
<evidence type="ECO:0000256" key="10">
    <source>
        <dbReference type="ARBA" id="ARBA00023136"/>
    </source>
</evidence>
<dbReference type="Proteomes" id="UP000996601">
    <property type="component" value="Unassembled WGS sequence"/>
</dbReference>
<dbReference type="PANTHER" id="PTHR45436:SF8">
    <property type="entry name" value="HISTIDINE KINASE"/>
    <property type="match status" value="1"/>
</dbReference>
<evidence type="ECO:0000256" key="11">
    <source>
        <dbReference type="SAM" id="Phobius"/>
    </source>
</evidence>
<dbReference type="InterPro" id="IPR003660">
    <property type="entry name" value="HAMP_dom"/>
</dbReference>
<dbReference type="Gene3D" id="6.10.340.10">
    <property type="match status" value="1"/>
</dbReference>
<keyword evidence="8 11" id="KW-1133">Transmembrane helix</keyword>